<dbReference type="AlphaFoldDB" id="A0A166MHH5"/>
<dbReference type="OrthoDB" id="2139606at2759"/>
<dbReference type="PANTHER" id="PTHR28147:SF1">
    <property type="entry name" value="N-GLYCOSYLATION PROTEIN EOS1"/>
    <property type="match status" value="1"/>
</dbReference>
<evidence type="ECO:0000313" key="2">
    <source>
        <dbReference type="EMBL" id="KZP24006.1"/>
    </source>
</evidence>
<feature type="region of interest" description="Disordered" evidence="1">
    <location>
        <begin position="1"/>
        <end position="113"/>
    </location>
</feature>
<feature type="compositionally biased region" description="Low complexity" evidence="1">
    <location>
        <begin position="48"/>
        <end position="65"/>
    </location>
</feature>
<protein>
    <submittedName>
        <fullName evidence="2">Uncharacterized protein</fullName>
    </submittedName>
</protein>
<dbReference type="GO" id="GO:0005789">
    <property type="term" value="C:endoplasmic reticulum membrane"/>
    <property type="evidence" value="ECO:0007669"/>
    <property type="project" value="InterPro"/>
</dbReference>
<keyword evidence="3" id="KW-1185">Reference proteome</keyword>
<dbReference type="GO" id="GO:0034599">
    <property type="term" value="P:cellular response to oxidative stress"/>
    <property type="evidence" value="ECO:0007669"/>
    <property type="project" value="InterPro"/>
</dbReference>
<dbReference type="GO" id="GO:0006487">
    <property type="term" value="P:protein N-linked glycosylation"/>
    <property type="evidence" value="ECO:0007669"/>
    <property type="project" value="TreeGrafter"/>
</dbReference>
<dbReference type="Proteomes" id="UP000076532">
    <property type="component" value="Unassembled WGS sequence"/>
</dbReference>
<accession>A0A166MHH5</accession>
<feature type="compositionally biased region" description="Polar residues" evidence="1">
    <location>
        <begin position="1"/>
        <end position="10"/>
    </location>
</feature>
<gene>
    <name evidence="2" type="ORF">FIBSPDRAFT_857798</name>
</gene>
<feature type="region of interest" description="Disordered" evidence="1">
    <location>
        <begin position="205"/>
        <end position="232"/>
    </location>
</feature>
<evidence type="ECO:0000313" key="3">
    <source>
        <dbReference type="Proteomes" id="UP000076532"/>
    </source>
</evidence>
<evidence type="ECO:0000256" key="1">
    <source>
        <dbReference type="SAM" id="MobiDB-lite"/>
    </source>
</evidence>
<dbReference type="EMBL" id="KV417529">
    <property type="protein sequence ID" value="KZP24006.1"/>
    <property type="molecule type" value="Genomic_DNA"/>
</dbReference>
<name>A0A166MHH5_9AGAM</name>
<dbReference type="STRING" id="436010.A0A166MHH5"/>
<proteinExistence type="predicted"/>
<sequence>MSSQIHTQPQLRHRAYSATAQPPPYSLTPFCPPPPPAADSRPRKHSAPSRARASTSASKASRSAPTTPPAYDEPSSSSRLRHRAASAEFGNNLFLTPAHRTGPPNSKPIPRFGSRSATQLSTLHAEPVALVQPQVHALYRPPSYGSYFFDLPGSEDDDEGDDSLIYPTFGKTTAAVPAPPTVAASAVASMSKTAESLRARLFGAHTHPGKGPKSISTTPGLLGAGETETEADEPPIHLPTARIIASSDPLVPPHALLHLLFELSRFLSIVPAVIGCLYNVYHIFSPPAGSGPAAGIDYFVSALWAILTGYQCLRLATGLLARWKHYYPPLPTLIRLLGLQAICWPMTHATLQVLGHARRPLVCWAVIGTFTYWRRWSGGRWGGRRWDWAEVGVQCMLPAGMVYFVMAWAEVLRRELERGC</sequence>
<reference evidence="2 3" key="1">
    <citation type="journal article" date="2016" name="Mol. Biol. Evol.">
        <title>Comparative Genomics of Early-Diverging Mushroom-Forming Fungi Provides Insights into the Origins of Lignocellulose Decay Capabilities.</title>
        <authorList>
            <person name="Nagy L.G."/>
            <person name="Riley R."/>
            <person name="Tritt A."/>
            <person name="Adam C."/>
            <person name="Daum C."/>
            <person name="Floudas D."/>
            <person name="Sun H."/>
            <person name="Yadav J.S."/>
            <person name="Pangilinan J."/>
            <person name="Larsson K.H."/>
            <person name="Matsuura K."/>
            <person name="Barry K."/>
            <person name="Labutti K."/>
            <person name="Kuo R."/>
            <person name="Ohm R.A."/>
            <person name="Bhattacharya S.S."/>
            <person name="Shirouzu T."/>
            <person name="Yoshinaga Y."/>
            <person name="Martin F.M."/>
            <person name="Grigoriev I.V."/>
            <person name="Hibbett D.S."/>
        </authorList>
    </citation>
    <scope>NUCLEOTIDE SEQUENCE [LARGE SCALE GENOMIC DNA]</scope>
    <source>
        <strain evidence="2 3">CBS 109695</strain>
    </source>
</reference>
<dbReference type="InterPro" id="IPR021100">
    <property type="entry name" value="N-glycosylation_EOS1"/>
</dbReference>
<feature type="compositionally biased region" description="Pro residues" evidence="1">
    <location>
        <begin position="21"/>
        <end position="37"/>
    </location>
</feature>
<dbReference type="Pfam" id="PF12326">
    <property type="entry name" value="EOS1"/>
    <property type="match status" value="1"/>
</dbReference>
<organism evidence="2 3">
    <name type="scientific">Athelia psychrophila</name>
    <dbReference type="NCBI Taxonomy" id="1759441"/>
    <lineage>
        <taxon>Eukaryota</taxon>
        <taxon>Fungi</taxon>
        <taxon>Dikarya</taxon>
        <taxon>Basidiomycota</taxon>
        <taxon>Agaricomycotina</taxon>
        <taxon>Agaricomycetes</taxon>
        <taxon>Agaricomycetidae</taxon>
        <taxon>Atheliales</taxon>
        <taxon>Atheliaceae</taxon>
        <taxon>Athelia</taxon>
    </lineage>
</organism>
<dbReference type="PANTHER" id="PTHR28147">
    <property type="entry name" value="N-GLYCOSYLATION PROTEIN EOS1"/>
    <property type="match status" value="1"/>
</dbReference>